<comment type="caution">
    <text evidence="1">The sequence shown here is derived from an EMBL/GenBank/DDBJ whole genome shotgun (WGS) entry which is preliminary data.</text>
</comment>
<evidence type="ECO:0000313" key="1">
    <source>
        <dbReference type="EMBL" id="EGU76305.1"/>
    </source>
</evidence>
<organism evidence="1">
    <name type="scientific">Fusarium oxysporum (strain Fo5176)</name>
    <name type="common">Fusarium vascular wilt</name>
    <dbReference type="NCBI Taxonomy" id="660025"/>
    <lineage>
        <taxon>Eukaryota</taxon>
        <taxon>Fungi</taxon>
        <taxon>Dikarya</taxon>
        <taxon>Ascomycota</taxon>
        <taxon>Pezizomycotina</taxon>
        <taxon>Sordariomycetes</taxon>
        <taxon>Hypocreomycetidae</taxon>
        <taxon>Hypocreales</taxon>
        <taxon>Nectriaceae</taxon>
        <taxon>Fusarium</taxon>
        <taxon>Fusarium oxysporum species complex</taxon>
    </lineage>
</organism>
<proteinExistence type="predicted"/>
<dbReference type="EMBL" id="AFQF01003306">
    <property type="protein sequence ID" value="EGU76305.1"/>
    <property type="molecule type" value="Genomic_DNA"/>
</dbReference>
<reference evidence="1" key="1">
    <citation type="journal article" date="2012" name="Mol. Plant Microbe Interact.">
        <title>A highly conserved effector in Fusarium oxysporum is required for full virulence on Arabidopsis.</title>
        <authorList>
            <person name="Thatcher L.F."/>
            <person name="Gardiner D.M."/>
            <person name="Kazan K."/>
            <person name="Manners J."/>
        </authorList>
    </citation>
    <scope>NUCLEOTIDE SEQUENCE [LARGE SCALE GENOMIC DNA]</scope>
    <source>
        <strain evidence="1">Fo5176</strain>
    </source>
</reference>
<sequence length="43" mass="5012">MCLIAFLPHLDIQYHDLSTKLLIQNPAVEPMRHIYILSPYCEA</sequence>
<gene>
    <name evidence="1" type="ORF">FOXB_13205</name>
</gene>
<dbReference type="AlphaFoldDB" id="F9G3H3"/>
<name>F9G3H3_FUSOF</name>
<accession>F9G3H3</accession>
<protein>
    <submittedName>
        <fullName evidence="1">Uncharacterized protein</fullName>
    </submittedName>
</protein>